<proteinExistence type="predicted"/>
<name>A0ABR3CXW8_NEUIN</name>
<evidence type="ECO:0000313" key="1">
    <source>
        <dbReference type="EMBL" id="KAL0465274.1"/>
    </source>
</evidence>
<evidence type="ECO:0000313" key="2">
    <source>
        <dbReference type="Proteomes" id="UP001451303"/>
    </source>
</evidence>
<gene>
    <name evidence="1" type="ORF">QR685DRAFT_539125</name>
</gene>
<reference evidence="1 2" key="1">
    <citation type="submission" date="2023-09" db="EMBL/GenBank/DDBJ databases">
        <title>Multi-omics analysis of a traditional fermented food reveals byproduct-associated fungal strains for waste-to-food upcycling.</title>
        <authorList>
            <consortium name="Lawrence Berkeley National Laboratory"/>
            <person name="Rekdal V.M."/>
            <person name="Villalobos-Escobedo J.M."/>
            <person name="Rodriguez-Valeron N."/>
            <person name="Garcia M.O."/>
            <person name="Vasquez D.P."/>
            <person name="Damayanti I."/>
            <person name="Sorensen P.M."/>
            <person name="Baidoo E.E."/>
            <person name="De Carvalho A.C."/>
            <person name="Riley R."/>
            <person name="Lipzen A."/>
            <person name="He G."/>
            <person name="Yan M."/>
            <person name="Haridas S."/>
            <person name="Daum C."/>
            <person name="Yoshinaga Y."/>
            <person name="Ng V."/>
            <person name="Grigoriev I.V."/>
            <person name="Munk R."/>
            <person name="Nuraida L."/>
            <person name="Wijaya C.H."/>
            <person name="Morales P.-C."/>
            <person name="Keasling J.D."/>
        </authorList>
    </citation>
    <scope>NUCLEOTIDE SEQUENCE [LARGE SCALE GENOMIC DNA]</scope>
    <source>
        <strain evidence="1 2">FGSC 2613</strain>
    </source>
</reference>
<keyword evidence="2" id="KW-1185">Reference proteome</keyword>
<protein>
    <submittedName>
        <fullName evidence="1">Uncharacterized protein</fullName>
    </submittedName>
</protein>
<organism evidence="1 2">
    <name type="scientific">Neurospora intermedia</name>
    <dbReference type="NCBI Taxonomy" id="5142"/>
    <lineage>
        <taxon>Eukaryota</taxon>
        <taxon>Fungi</taxon>
        <taxon>Dikarya</taxon>
        <taxon>Ascomycota</taxon>
        <taxon>Pezizomycotina</taxon>
        <taxon>Sordariomycetes</taxon>
        <taxon>Sordariomycetidae</taxon>
        <taxon>Sordariales</taxon>
        <taxon>Sordariaceae</taxon>
        <taxon>Neurospora</taxon>
    </lineage>
</organism>
<sequence>MQLCMPLEAVTMPNMSGLPNQELSKEWALAAWNLVPLSVGVGVKIVCESRSTHSTNWCTSHVY</sequence>
<comment type="caution">
    <text evidence="1">The sequence shown here is derived from an EMBL/GenBank/DDBJ whole genome shotgun (WGS) entry which is preliminary data.</text>
</comment>
<dbReference type="Proteomes" id="UP001451303">
    <property type="component" value="Unassembled WGS sequence"/>
</dbReference>
<accession>A0ABR3CXW8</accession>
<dbReference type="EMBL" id="JAVLET010000018">
    <property type="protein sequence ID" value="KAL0465274.1"/>
    <property type="molecule type" value="Genomic_DNA"/>
</dbReference>